<reference evidence="2" key="1">
    <citation type="submission" date="2023-07" db="EMBL/GenBank/DDBJ databases">
        <authorList>
            <consortium name="AG Swart"/>
            <person name="Singh M."/>
            <person name="Singh A."/>
            <person name="Seah K."/>
            <person name="Emmerich C."/>
        </authorList>
    </citation>
    <scope>NUCLEOTIDE SEQUENCE</scope>
    <source>
        <strain evidence="2">DP1</strain>
    </source>
</reference>
<proteinExistence type="predicted"/>
<gene>
    <name evidence="2" type="ORF">ECRASSUSDP1_LOCUS27402</name>
</gene>
<evidence type="ECO:0000256" key="1">
    <source>
        <dbReference type="SAM" id="Coils"/>
    </source>
</evidence>
<sequence>MELNMPNPQIRCSSANCTNKREYICLDHKEAICAYCCDTIHYDCEVNKYCDKHELKLVVKLLHDFVKDLKLKAYQNGLMQRICGLEQVFTAIHEEFEVYDREVRQALRDNSFIQFHTLVKQARRLKSEIFEGKFGNNVKGQNPILRLLFDSELCRDNSQKVEIQNSYEFMSAVREVAKDNKRVMEEKMGREIQKAKEQIENEINQKYQGEIESLKSQIEQLNQDKARGEQIVEDLGAEMQNKENEIERGKQLSNSLNDQLEFLKTECDQVKQENARLVEEVKTNTIKLEEQSRTLQKHIGAEKCEEIYKDMMGGKVSLNSLFKLDLDLSNEKHKKLIEELGSRKIQLPNINWMKLQHMHDCTEIVDQFLLSSIPDKLSMLILNRCGTKLIDISKIMKGLLKAIPSVTQELYLQIFNFSSKDLEKIIKAAHKIPKVVFRLGQFDTQEEMDFSIDDGEYKIECLSVQYTNDKKYVTNTWDEHPEEFETIVKAIAQSGLKESLKKIKLYASIISKDKVKELLETHGLGQIDVIEEQDLEAKK</sequence>
<evidence type="ECO:0000313" key="2">
    <source>
        <dbReference type="EMBL" id="CAI2385815.1"/>
    </source>
</evidence>
<name>A0AAD1Y6Q4_EUPCR</name>
<evidence type="ECO:0000313" key="3">
    <source>
        <dbReference type="Proteomes" id="UP001295684"/>
    </source>
</evidence>
<comment type="caution">
    <text evidence="2">The sequence shown here is derived from an EMBL/GenBank/DDBJ whole genome shotgun (WGS) entry which is preliminary data.</text>
</comment>
<accession>A0AAD1Y6Q4</accession>
<dbReference type="AlphaFoldDB" id="A0AAD1Y6Q4"/>
<organism evidence="2 3">
    <name type="scientific">Euplotes crassus</name>
    <dbReference type="NCBI Taxonomy" id="5936"/>
    <lineage>
        <taxon>Eukaryota</taxon>
        <taxon>Sar</taxon>
        <taxon>Alveolata</taxon>
        <taxon>Ciliophora</taxon>
        <taxon>Intramacronucleata</taxon>
        <taxon>Spirotrichea</taxon>
        <taxon>Hypotrichia</taxon>
        <taxon>Euplotida</taxon>
        <taxon>Euplotidae</taxon>
        <taxon>Moneuplotes</taxon>
    </lineage>
</organism>
<dbReference type="Proteomes" id="UP001295684">
    <property type="component" value="Unassembled WGS sequence"/>
</dbReference>
<keyword evidence="3" id="KW-1185">Reference proteome</keyword>
<protein>
    <submittedName>
        <fullName evidence="2">Uncharacterized protein</fullName>
    </submittedName>
</protein>
<dbReference type="EMBL" id="CAMPGE010028278">
    <property type="protein sequence ID" value="CAI2385815.1"/>
    <property type="molecule type" value="Genomic_DNA"/>
</dbReference>
<feature type="coiled-coil region" evidence="1">
    <location>
        <begin position="185"/>
        <end position="280"/>
    </location>
</feature>
<keyword evidence="1" id="KW-0175">Coiled coil</keyword>